<keyword evidence="3" id="KW-1133">Transmembrane helix</keyword>
<sequence length="503" mass="56029">MFFQPPTTRLSPVFFFLSSRLPPLPADDVKGRGWGPNNAIERNQITVWQTKRRGDEGLHWAGSCMVLKEGGGSAGQAMEQQTGRLYEFVVFGATGYAGRFVVEKLAQVLEKETSTVYRWAVAGRSRERLLKVVSRLPCKLGKPKPSVGTIVCDVNDPDSVEKMCKQTLLLMNCVGPYWLLGEPVVKACIKNGTNYIDICGEPKFLEEMYMKYNKEAAENGVHVVGSSGFSSIPADMGVIYTQNEVDGIITTIESFWYPKLTGKGIGINRTAWQAAIHGLQFKHHLKKLRKQTSLEPIPFMDKTVKRNVHYCKEYNYVAIPFIGADASVVRRTQRYLYEHHQKTPVHYVSYSVVSGFVSALLLLFAGFLITLLAKIKCGRRLLLKYPDFFSCSAFSDEGPTQRGIKETSFQMRFISKGYSMDKDPVYDIPNMVAYTSVEGPEPAYVTTSIAMVQAAVTMIEEQKLLPKGGGVFTPGAAFAQTSLLDRLTESGLTFSVQKTTTKD</sequence>
<dbReference type="GeneTree" id="ENSGT00390000004799"/>
<evidence type="ECO:0000259" key="4">
    <source>
        <dbReference type="Pfam" id="PF03435"/>
    </source>
</evidence>
<evidence type="ECO:0000256" key="1">
    <source>
        <dbReference type="ARBA" id="ARBA00038048"/>
    </source>
</evidence>
<dbReference type="InterPro" id="IPR036291">
    <property type="entry name" value="NAD(P)-bd_dom_sf"/>
</dbReference>
<dbReference type="PANTHER" id="PTHR12286:SF5">
    <property type="entry name" value="SACCHAROPINE DEHYDROGENASE-LIKE OXIDOREDUCTASE"/>
    <property type="match status" value="1"/>
</dbReference>
<dbReference type="PANTHER" id="PTHR12286">
    <property type="entry name" value="SACCHAROPINE DEHYDROGENASE-LIKE OXIDOREDUCTASE"/>
    <property type="match status" value="1"/>
</dbReference>
<dbReference type="Pfam" id="PF03435">
    <property type="entry name" value="Sacchrp_dh_NADP"/>
    <property type="match status" value="1"/>
</dbReference>
<proteinExistence type="inferred from homology"/>
<name>A0A8C5MK75_9ANUR</name>
<evidence type="ECO:0000313" key="5">
    <source>
        <dbReference type="Ensembl" id="ENSLLEP00000015240.1"/>
    </source>
</evidence>
<protein>
    <recommendedName>
        <fullName evidence="2">Saccharopine dehydrogenase-like oxidoreductase</fullName>
    </recommendedName>
</protein>
<feature type="transmembrane region" description="Helical" evidence="3">
    <location>
        <begin position="347"/>
        <end position="373"/>
    </location>
</feature>
<dbReference type="GO" id="GO:0009247">
    <property type="term" value="P:glycolipid biosynthetic process"/>
    <property type="evidence" value="ECO:0007669"/>
    <property type="project" value="TreeGrafter"/>
</dbReference>
<keyword evidence="6" id="KW-1185">Reference proteome</keyword>
<dbReference type="Proteomes" id="UP000694569">
    <property type="component" value="Unplaced"/>
</dbReference>
<dbReference type="GO" id="GO:0005886">
    <property type="term" value="C:plasma membrane"/>
    <property type="evidence" value="ECO:0007669"/>
    <property type="project" value="TreeGrafter"/>
</dbReference>
<keyword evidence="3" id="KW-0812">Transmembrane</keyword>
<dbReference type="InterPro" id="IPR051276">
    <property type="entry name" value="Saccharopine_DH-like_oxidrdct"/>
</dbReference>
<dbReference type="GO" id="GO:0005811">
    <property type="term" value="C:lipid droplet"/>
    <property type="evidence" value="ECO:0007669"/>
    <property type="project" value="TreeGrafter"/>
</dbReference>
<keyword evidence="3" id="KW-0472">Membrane</keyword>
<evidence type="ECO:0000256" key="2">
    <source>
        <dbReference type="ARBA" id="ARBA00039852"/>
    </source>
</evidence>
<reference evidence="5" key="2">
    <citation type="submission" date="2025-09" db="UniProtKB">
        <authorList>
            <consortium name="Ensembl"/>
        </authorList>
    </citation>
    <scope>IDENTIFICATION</scope>
</reference>
<dbReference type="InterPro" id="IPR005097">
    <property type="entry name" value="Sacchrp_dh_NADP-bd"/>
</dbReference>
<dbReference type="Gene3D" id="3.40.50.720">
    <property type="entry name" value="NAD(P)-binding Rossmann-like Domain"/>
    <property type="match status" value="1"/>
</dbReference>
<dbReference type="AlphaFoldDB" id="A0A8C5MK75"/>
<accession>A0A8C5MK75</accession>
<evidence type="ECO:0000256" key="3">
    <source>
        <dbReference type="SAM" id="Phobius"/>
    </source>
</evidence>
<organism evidence="5 6">
    <name type="scientific">Leptobrachium leishanense</name>
    <name type="common">Leishan spiny toad</name>
    <dbReference type="NCBI Taxonomy" id="445787"/>
    <lineage>
        <taxon>Eukaryota</taxon>
        <taxon>Metazoa</taxon>
        <taxon>Chordata</taxon>
        <taxon>Craniata</taxon>
        <taxon>Vertebrata</taxon>
        <taxon>Euteleostomi</taxon>
        <taxon>Amphibia</taxon>
        <taxon>Batrachia</taxon>
        <taxon>Anura</taxon>
        <taxon>Pelobatoidea</taxon>
        <taxon>Megophryidae</taxon>
        <taxon>Leptobrachium</taxon>
    </lineage>
</organism>
<dbReference type="Ensembl" id="ENSLLET00000015824.1">
    <property type="protein sequence ID" value="ENSLLEP00000015240.1"/>
    <property type="gene ID" value="ENSLLEG00000009540.1"/>
</dbReference>
<feature type="domain" description="Saccharopine dehydrogenase NADP binding" evidence="4">
    <location>
        <begin position="89"/>
        <end position="224"/>
    </location>
</feature>
<dbReference type="FunFam" id="3.40.50.720:FF:000178">
    <property type="entry name" value="Saccharopine dehydrogenase-like oxidoreductase"/>
    <property type="match status" value="1"/>
</dbReference>
<dbReference type="GO" id="GO:0005739">
    <property type="term" value="C:mitochondrion"/>
    <property type="evidence" value="ECO:0007669"/>
    <property type="project" value="TreeGrafter"/>
</dbReference>
<dbReference type="OrthoDB" id="10268090at2759"/>
<comment type="similarity">
    <text evidence="1">Belongs to the saccharopine dehydrogenase family.</text>
</comment>
<dbReference type="SUPFAM" id="SSF51735">
    <property type="entry name" value="NAD(P)-binding Rossmann-fold domains"/>
    <property type="match status" value="1"/>
</dbReference>
<reference evidence="5" key="1">
    <citation type="submission" date="2025-08" db="UniProtKB">
        <authorList>
            <consortium name="Ensembl"/>
        </authorList>
    </citation>
    <scope>IDENTIFICATION</scope>
</reference>
<evidence type="ECO:0000313" key="6">
    <source>
        <dbReference type="Proteomes" id="UP000694569"/>
    </source>
</evidence>